<protein>
    <submittedName>
        <fullName evidence="2">DUF6314 family protein</fullName>
    </submittedName>
</protein>
<dbReference type="Pfam" id="PF19834">
    <property type="entry name" value="DUF6314"/>
    <property type="match status" value="1"/>
</dbReference>
<dbReference type="Proteomes" id="UP001595900">
    <property type="component" value="Unassembled WGS sequence"/>
</dbReference>
<dbReference type="InterPro" id="IPR045632">
    <property type="entry name" value="DUF6314"/>
</dbReference>
<feature type="domain" description="DUF6314" evidence="1">
    <location>
        <begin position="6"/>
        <end position="143"/>
    </location>
</feature>
<accession>A0ABV8Q4B3</accession>
<organism evidence="2 3">
    <name type="scientific">Gryllotalpicola reticulitermitis</name>
    <dbReference type="NCBI Taxonomy" id="1184153"/>
    <lineage>
        <taxon>Bacteria</taxon>
        <taxon>Bacillati</taxon>
        <taxon>Actinomycetota</taxon>
        <taxon>Actinomycetes</taxon>
        <taxon>Micrococcales</taxon>
        <taxon>Microbacteriaceae</taxon>
        <taxon>Gryllotalpicola</taxon>
    </lineage>
</organism>
<evidence type="ECO:0000259" key="1">
    <source>
        <dbReference type="Pfam" id="PF19834"/>
    </source>
</evidence>
<gene>
    <name evidence="2" type="ORF">ACFOYW_05420</name>
</gene>
<reference evidence="3" key="1">
    <citation type="journal article" date="2019" name="Int. J. Syst. Evol. Microbiol.">
        <title>The Global Catalogue of Microorganisms (GCM) 10K type strain sequencing project: providing services to taxonomists for standard genome sequencing and annotation.</title>
        <authorList>
            <consortium name="The Broad Institute Genomics Platform"/>
            <consortium name="The Broad Institute Genome Sequencing Center for Infectious Disease"/>
            <person name="Wu L."/>
            <person name="Ma J."/>
        </authorList>
    </citation>
    <scope>NUCLEOTIDE SEQUENCE [LARGE SCALE GENOMIC DNA]</scope>
    <source>
        <strain evidence="3">CGMCC 1.10363</strain>
    </source>
</reference>
<name>A0ABV8Q4B3_9MICO</name>
<sequence length="145" mass="16341">MEPGALIGTWRFERAIRDRASATDYRARGEAEFTPLADGRIRWAEHGVLEWADGTTPVERTLYLVRADHDRNPSDGMDDPWTVTFDDGSDFHPWAAGPISHWCSPDSYDGRLAGADGPSDAWSLTWTVVGPHKSYTMTTKYRRRA</sequence>
<evidence type="ECO:0000313" key="3">
    <source>
        <dbReference type="Proteomes" id="UP001595900"/>
    </source>
</evidence>
<dbReference type="RefSeq" id="WP_390227734.1">
    <property type="nucleotide sequence ID" value="NZ_JBHSCN010000003.1"/>
</dbReference>
<dbReference type="EMBL" id="JBHSCN010000003">
    <property type="protein sequence ID" value="MFC4242807.1"/>
    <property type="molecule type" value="Genomic_DNA"/>
</dbReference>
<keyword evidence="3" id="KW-1185">Reference proteome</keyword>
<proteinExistence type="predicted"/>
<comment type="caution">
    <text evidence="2">The sequence shown here is derived from an EMBL/GenBank/DDBJ whole genome shotgun (WGS) entry which is preliminary data.</text>
</comment>
<evidence type="ECO:0000313" key="2">
    <source>
        <dbReference type="EMBL" id="MFC4242807.1"/>
    </source>
</evidence>